<comment type="caution">
    <text evidence="1">The sequence shown here is derived from an EMBL/GenBank/DDBJ whole genome shotgun (WGS) entry which is preliminary data.</text>
</comment>
<dbReference type="Proteomes" id="UP000568696">
    <property type="component" value="Unassembled WGS sequence"/>
</dbReference>
<dbReference type="AlphaFoldDB" id="A0A7X8MU26"/>
<dbReference type="Gene3D" id="3.40.630.10">
    <property type="entry name" value="Zn peptidases"/>
    <property type="match status" value="1"/>
</dbReference>
<accession>A0A7X8MU26</accession>
<feature type="non-terminal residue" evidence="1">
    <location>
        <position position="106"/>
    </location>
</feature>
<keyword evidence="1" id="KW-0378">Hydrolase</keyword>
<dbReference type="EMBL" id="JAAYSN010000026">
    <property type="protein sequence ID" value="NLP38334.1"/>
    <property type="molecule type" value="Genomic_DNA"/>
</dbReference>
<evidence type="ECO:0000313" key="2">
    <source>
        <dbReference type="Proteomes" id="UP000568696"/>
    </source>
</evidence>
<dbReference type="GO" id="GO:0016787">
    <property type="term" value="F:hydrolase activity"/>
    <property type="evidence" value="ECO:0007669"/>
    <property type="project" value="UniProtKB-KW"/>
</dbReference>
<proteinExistence type="predicted"/>
<organism evidence="1 2">
    <name type="scientific">Corynebacterium pollutisoli</name>
    <dbReference type="NCBI Taxonomy" id="1610489"/>
    <lineage>
        <taxon>Bacteria</taxon>
        <taxon>Bacillati</taxon>
        <taxon>Actinomycetota</taxon>
        <taxon>Actinomycetes</taxon>
        <taxon>Mycobacteriales</taxon>
        <taxon>Corynebacteriaceae</taxon>
        <taxon>Corynebacterium</taxon>
    </lineage>
</organism>
<name>A0A7X8MU26_9CORY</name>
<sequence length="106" mass="11392">MLLAPLTADLAATRADREELHRWFHRNPELSGQEHATSQRILTELLDAGIAARRVGATGVLAVVGGGVTRVRARRPHLLAARRGAVPAPAPRPLVGYLRRRLPAGG</sequence>
<reference evidence="1 2" key="1">
    <citation type="journal article" date="2020" name="Biotechnol. Biofuels">
        <title>New insights from the biogas microbiome by comprehensive genome-resolved metagenomics of nearly 1600 species originating from multiple anaerobic digesters.</title>
        <authorList>
            <person name="Campanaro S."/>
            <person name="Treu L."/>
            <person name="Rodriguez-R L.M."/>
            <person name="Kovalovszki A."/>
            <person name="Ziels R.M."/>
            <person name="Maus I."/>
            <person name="Zhu X."/>
            <person name="Kougias P.G."/>
            <person name="Basile A."/>
            <person name="Luo G."/>
            <person name="Schluter A."/>
            <person name="Konstantinidis K.T."/>
            <person name="Angelidaki I."/>
        </authorList>
    </citation>
    <scope>NUCLEOTIDE SEQUENCE [LARGE SCALE GENOMIC DNA]</scope>
    <source>
        <strain evidence="1">AS23ysBPME_344</strain>
    </source>
</reference>
<dbReference type="SUPFAM" id="SSF53187">
    <property type="entry name" value="Zn-dependent exopeptidases"/>
    <property type="match status" value="1"/>
</dbReference>
<evidence type="ECO:0000313" key="1">
    <source>
        <dbReference type="EMBL" id="NLP38334.1"/>
    </source>
</evidence>
<protein>
    <submittedName>
        <fullName evidence="1">Amidohydrolase</fullName>
    </submittedName>
</protein>
<gene>
    <name evidence="1" type="ORF">GX356_01230</name>
</gene>